<dbReference type="InterPro" id="IPR011528">
    <property type="entry name" value="NERD"/>
</dbReference>
<comment type="caution">
    <text evidence="2">The sequence shown here is derived from an EMBL/GenBank/DDBJ whole genome shotgun (WGS) entry which is preliminary data.</text>
</comment>
<dbReference type="Pfam" id="PF08378">
    <property type="entry name" value="NERD"/>
    <property type="match status" value="1"/>
</dbReference>
<evidence type="ECO:0000259" key="1">
    <source>
        <dbReference type="Pfam" id="PF08378"/>
    </source>
</evidence>
<name>A0ABW6N8L7_9ACTN</name>
<gene>
    <name evidence="2" type="ORF">ACFYQT_40280</name>
</gene>
<evidence type="ECO:0000313" key="2">
    <source>
        <dbReference type="EMBL" id="MFF0009636.1"/>
    </source>
</evidence>
<proteinExistence type="predicted"/>
<accession>A0ABW6N8L7</accession>
<sequence>MSVFGNSASREAARIRACGRRGLWGHVTAWAGLNPQAAAADAVAARWELGARAERDTVRLLRPLRLRGWRLRHDRRLPGRRFNIDHAKVSPCGTAVVVGDTKRWPVGWEVWAEGGRLWCGREDRHGEAVKVARYAQLVAGAVGMPGVVVWPLLIVHGSTVRGGHLQVATEAGVVQVVAAGELRRVLRAAPAGWSWGRARRVARRVDEVLTPYR</sequence>
<protein>
    <submittedName>
        <fullName evidence="2">NERD domain-containing protein</fullName>
    </submittedName>
</protein>
<dbReference type="Proteomes" id="UP001601422">
    <property type="component" value="Unassembled WGS sequence"/>
</dbReference>
<feature type="domain" description="NERD" evidence="1">
    <location>
        <begin position="50"/>
        <end position="153"/>
    </location>
</feature>
<evidence type="ECO:0000313" key="3">
    <source>
        <dbReference type="Proteomes" id="UP001601422"/>
    </source>
</evidence>
<dbReference type="EMBL" id="JBIAJP010000021">
    <property type="protein sequence ID" value="MFF0009636.1"/>
    <property type="molecule type" value="Genomic_DNA"/>
</dbReference>
<keyword evidence="3" id="KW-1185">Reference proteome</keyword>
<organism evidence="2 3">
    <name type="scientific">Streptomyces tibetensis</name>
    <dbReference type="NCBI Taxonomy" id="2382123"/>
    <lineage>
        <taxon>Bacteria</taxon>
        <taxon>Bacillati</taxon>
        <taxon>Actinomycetota</taxon>
        <taxon>Actinomycetes</taxon>
        <taxon>Kitasatosporales</taxon>
        <taxon>Streptomycetaceae</taxon>
        <taxon>Streptomyces</taxon>
    </lineage>
</organism>
<dbReference type="RefSeq" id="WP_389835629.1">
    <property type="nucleotide sequence ID" value="NZ_JBIAJP010000021.1"/>
</dbReference>
<reference evidence="2 3" key="1">
    <citation type="submission" date="2024-10" db="EMBL/GenBank/DDBJ databases">
        <title>The Natural Products Discovery Center: Release of the First 8490 Sequenced Strains for Exploring Actinobacteria Biosynthetic Diversity.</title>
        <authorList>
            <person name="Kalkreuter E."/>
            <person name="Kautsar S.A."/>
            <person name="Yang D."/>
            <person name="Bader C.D."/>
            <person name="Teijaro C.N."/>
            <person name="Fluegel L."/>
            <person name="Davis C.M."/>
            <person name="Simpson J.R."/>
            <person name="Lauterbach L."/>
            <person name="Steele A.D."/>
            <person name="Gui C."/>
            <person name="Meng S."/>
            <person name="Li G."/>
            <person name="Viehrig K."/>
            <person name="Ye F."/>
            <person name="Su P."/>
            <person name="Kiefer A.F."/>
            <person name="Nichols A."/>
            <person name="Cepeda A.J."/>
            <person name="Yan W."/>
            <person name="Fan B."/>
            <person name="Jiang Y."/>
            <person name="Adhikari A."/>
            <person name="Zheng C.-J."/>
            <person name="Schuster L."/>
            <person name="Cowan T.M."/>
            <person name="Smanski M.J."/>
            <person name="Chevrette M.G."/>
            <person name="De Carvalho L.P.S."/>
            <person name="Shen B."/>
        </authorList>
    </citation>
    <scope>NUCLEOTIDE SEQUENCE [LARGE SCALE GENOMIC DNA]</scope>
    <source>
        <strain evidence="2 3">NPDC005497</strain>
    </source>
</reference>